<dbReference type="PANTHER" id="PTHR31422">
    <property type="entry name" value="BNAANNG28530D PROTEIN"/>
    <property type="match status" value="1"/>
</dbReference>
<name>A0AAN8ZPV6_9MAGN</name>
<keyword evidence="2" id="KW-0812">Transmembrane</keyword>
<dbReference type="GO" id="GO:0016020">
    <property type="term" value="C:membrane"/>
    <property type="evidence" value="ECO:0007669"/>
    <property type="project" value="UniProtKB-SubCell"/>
</dbReference>
<accession>A0AAN8ZPV6</accession>
<evidence type="ECO:0000259" key="5">
    <source>
        <dbReference type="PROSITE" id="PS51775"/>
    </source>
</evidence>
<dbReference type="Proteomes" id="UP001370490">
    <property type="component" value="Unassembled WGS sequence"/>
</dbReference>
<dbReference type="EMBL" id="JBAMMX010000004">
    <property type="protein sequence ID" value="KAK6942318.1"/>
    <property type="molecule type" value="Genomic_DNA"/>
</dbReference>
<evidence type="ECO:0000256" key="1">
    <source>
        <dbReference type="ARBA" id="ARBA00004370"/>
    </source>
</evidence>
<protein>
    <submittedName>
        <fullName evidence="6">GTD-binding domain</fullName>
    </submittedName>
</protein>
<evidence type="ECO:0000256" key="2">
    <source>
        <dbReference type="ARBA" id="ARBA00022692"/>
    </source>
</evidence>
<evidence type="ECO:0000313" key="6">
    <source>
        <dbReference type="EMBL" id="KAK6942318.1"/>
    </source>
</evidence>
<dbReference type="Pfam" id="PF04576">
    <property type="entry name" value="Zein-binding"/>
    <property type="match status" value="1"/>
</dbReference>
<proteinExistence type="predicted"/>
<dbReference type="GO" id="GO:0080115">
    <property type="term" value="F:myosin XI tail binding"/>
    <property type="evidence" value="ECO:0007669"/>
    <property type="project" value="UniProtKB-ARBA"/>
</dbReference>
<keyword evidence="7" id="KW-1185">Reference proteome</keyword>
<sequence length="448" mass="50443">MSEAQIEALKGTLLSQQQLLQKLYVELDQEREAARTAASEALAMILRLQEEKAVIQMEANQYKRMAEEKISHIEKSLLIFEELMFQKELEITSLEHEAQAYKCRLLSLGCEIDETQQSNDVYVGQNSGSHLFRRNNFLPTPECKDSSYIKWAIKRCMSAIPVESDPIEAEEYTEEKYKECTTVEPYVQSTDLVKQSESSGSGDLSSYWEQIKKLDERVKDLAFGEDFGRGGLSPKLKGYSKSCPLDLSSNPLSDLISGADAPKCQVKSCESSQGDESAESDYTPKVYDIYEVPSVDEDLIKKEQSGSFVKSENGLKKLDLLSSEEVGSHFKEDIRLVKKMLHNANFQRTLSKPKEEMTSHLTQVSPTTTVAVTQTETQPINQQVELYGDEEHAIRAAIAREEELRLLQEIREQLSAIQSDIITLNVKKQPPMDDSRLGCLKENGGGGR</sequence>
<feature type="domain" description="GTD-binding" evidence="5">
    <location>
        <begin position="4"/>
        <end position="102"/>
    </location>
</feature>
<dbReference type="InterPro" id="IPR007656">
    <property type="entry name" value="GTD-bd"/>
</dbReference>
<gene>
    <name evidence="6" type="ORF">RJ641_027695</name>
</gene>
<dbReference type="AlphaFoldDB" id="A0AAN8ZPV6"/>
<reference evidence="6 7" key="1">
    <citation type="submission" date="2023-12" db="EMBL/GenBank/DDBJ databases">
        <title>A high-quality genome assembly for Dillenia turbinata (Dilleniales).</title>
        <authorList>
            <person name="Chanderbali A."/>
        </authorList>
    </citation>
    <scope>NUCLEOTIDE SEQUENCE [LARGE SCALE GENOMIC DNA]</scope>
    <source>
        <strain evidence="6">LSX21</strain>
        <tissue evidence="6">Leaf</tissue>
    </source>
</reference>
<dbReference type="PROSITE" id="PS51775">
    <property type="entry name" value="GTD_BINDING"/>
    <property type="match status" value="1"/>
</dbReference>
<evidence type="ECO:0000256" key="4">
    <source>
        <dbReference type="ARBA" id="ARBA00023136"/>
    </source>
</evidence>
<comment type="caution">
    <text evidence="6">The sequence shown here is derived from an EMBL/GenBank/DDBJ whole genome shotgun (WGS) entry which is preliminary data.</text>
</comment>
<keyword evidence="3" id="KW-1133">Transmembrane helix</keyword>
<organism evidence="6 7">
    <name type="scientific">Dillenia turbinata</name>
    <dbReference type="NCBI Taxonomy" id="194707"/>
    <lineage>
        <taxon>Eukaryota</taxon>
        <taxon>Viridiplantae</taxon>
        <taxon>Streptophyta</taxon>
        <taxon>Embryophyta</taxon>
        <taxon>Tracheophyta</taxon>
        <taxon>Spermatophyta</taxon>
        <taxon>Magnoliopsida</taxon>
        <taxon>eudicotyledons</taxon>
        <taxon>Gunneridae</taxon>
        <taxon>Pentapetalae</taxon>
        <taxon>Dilleniales</taxon>
        <taxon>Dilleniaceae</taxon>
        <taxon>Dillenia</taxon>
    </lineage>
</organism>
<evidence type="ECO:0000256" key="3">
    <source>
        <dbReference type="ARBA" id="ARBA00022989"/>
    </source>
</evidence>
<comment type="subcellular location">
    <subcellularLocation>
        <location evidence="1">Membrane</location>
    </subcellularLocation>
</comment>
<dbReference type="PANTHER" id="PTHR31422:SF1">
    <property type="entry name" value="GTD-BINDING DOMAIN-CONTAINING PROTEIN"/>
    <property type="match status" value="1"/>
</dbReference>
<keyword evidence="4" id="KW-0472">Membrane</keyword>
<evidence type="ECO:0000313" key="7">
    <source>
        <dbReference type="Proteomes" id="UP001370490"/>
    </source>
</evidence>